<reference evidence="2 3" key="1">
    <citation type="journal article" date="2018" name="Evol. Lett.">
        <title>Horizontal gene cluster transfer increased hallucinogenic mushroom diversity.</title>
        <authorList>
            <person name="Reynolds H.T."/>
            <person name="Vijayakumar V."/>
            <person name="Gluck-Thaler E."/>
            <person name="Korotkin H.B."/>
            <person name="Matheny P.B."/>
            <person name="Slot J.C."/>
        </authorList>
    </citation>
    <scope>NUCLEOTIDE SEQUENCE [LARGE SCALE GENOMIC DNA]</scope>
    <source>
        <strain evidence="2 3">2631</strain>
    </source>
</reference>
<proteinExistence type="predicted"/>
<name>A0A409XUN8_PSICY</name>
<feature type="compositionally biased region" description="Low complexity" evidence="1">
    <location>
        <begin position="1"/>
        <end position="12"/>
    </location>
</feature>
<dbReference type="InParanoid" id="A0A409XUN8"/>
<protein>
    <submittedName>
        <fullName evidence="2">Uncharacterized protein</fullName>
    </submittedName>
</protein>
<gene>
    <name evidence="2" type="ORF">CVT25_002750</name>
</gene>
<evidence type="ECO:0000313" key="2">
    <source>
        <dbReference type="EMBL" id="PPQ94394.1"/>
    </source>
</evidence>
<dbReference type="Proteomes" id="UP000283269">
    <property type="component" value="Unassembled WGS sequence"/>
</dbReference>
<evidence type="ECO:0000313" key="3">
    <source>
        <dbReference type="Proteomes" id="UP000283269"/>
    </source>
</evidence>
<accession>A0A409XUN8</accession>
<comment type="caution">
    <text evidence="2">The sequence shown here is derived from an EMBL/GenBank/DDBJ whole genome shotgun (WGS) entry which is preliminary data.</text>
</comment>
<dbReference type="EMBL" id="NHYD01000347">
    <property type="protein sequence ID" value="PPQ94394.1"/>
    <property type="molecule type" value="Genomic_DNA"/>
</dbReference>
<sequence>MTANAKAAAKNNNDYKPRGAHDRATDYTTASSFPGVEVAGEFKVEIRRRATASIAVVRGGERTQVAQRWQHSSEILVRTTRWEVGDTVNDAEKELKSENRTRTVASIDNAAL</sequence>
<feature type="compositionally biased region" description="Basic and acidic residues" evidence="1">
    <location>
        <begin position="13"/>
        <end position="25"/>
    </location>
</feature>
<organism evidence="2 3">
    <name type="scientific">Psilocybe cyanescens</name>
    <dbReference type="NCBI Taxonomy" id="93625"/>
    <lineage>
        <taxon>Eukaryota</taxon>
        <taxon>Fungi</taxon>
        <taxon>Dikarya</taxon>
        <taxon>Basidiomycota</taxon>
        <taxon>Agaricomycotina</taxon>
        <taxon>Agaricomycetes</taxon>
        <taxon>Agaricomycetidae</taxon>
        <taxon>Agaricales</taxon>
        <taxon>Agaricineae</taxon>
        <taxon>Strophariaceae</taxon>
        <taxon>Psilocybe</taxon>
    </lineage>
</organism>
<evidence type="ECO:0000256" key="1">
    <source>
        <dbReference type="SAM" id="MobiDB-lite"/>
    </source>
</evidence>
<keyword evidence="3" id="KW-1185">Reference proteome</keyword>
<dbReference type="AlphaFoldDB" id="A0A409XUN8"/>
<feature type="region of interest" description="Disordered" evidence="1">
    <location>
        <begin position="1"/>
        <end position="27"/>
    </location>
</feature>